<keyword evidence="3" id="KW-1185">Reference proteome</keyword>
<dbReference type="eggNOG" id="COG2919">
    <property type="taxonomic scope" value="Bacteria"/>
</dbReference>
<protein>
    <recommendedName>
        <fullName evidence="4">Septum formation initiator family protein</fullName>
    </recommendedName>
</protein>
<dbReference type="InterPro" id="IPR007060">
    <property type="entry name" value="FtsL/DivIC"/>
</dbReference>
<dbReference type="Proteomes" id="UP000008366">
    <property type="component" value="Unassembled WGS sequence"/>
</dbReference>
<evidence type="ECO:0008006" key="4">
    <source>
        <dbReference type="Google" id="ProtNLM"/>
    </source>
</evidence>
<evidence type="ECO:0000313" key="3">
    <source>
        <dbReference type="Proteomes" id="UP000008366"/>
    </source>
</evidence>
<name>K6W4I5_9MICO</name>
<dbReference type="Pfam" id="PF04977">
    <property type="entry name" value="DivIC"/>
    <property type="match status" value="1"/>
</dbReference>
<gene>
    <name evidence="2" type="ORF">KILIM_002_00270</name>
</gene>
<evidence type="ECO:0000256" key="1">
    <source>
        <dbReference type="SAM" id="MobiDB-lite"/>
    </source>
</evidence>
<evidence type="ECO:0000313" key="2">
    <source>
        <dbReference type="EMBL" id="GAB94070.1"/>
    </source>
</evidence>
<organism evidence="2 3">
    <name type="scientific">Kineosphaera limosa NBRC 100340</name>
    <dbReference type="NCBI Taxonomy" id="1184609"/>
    <lineage>
        <taxon>Bacteria</taxon>
        <taxon>Bacillati</taxon>
        <taxon>Actinomycetota</taxon>
        <taxon>Actinomycetes</taxon>
        <taxon>Micrococcales</taxon>
        <taxon>Dermatophilaceae</taxon>
        <taxon>Kineosphaera</taxon>
    </lineage>
</organism>
<sequence length="174" mass="18120">MLLAIMIVPTLRAYLQQRAEQAALTEQIARQGQSLQGMQAEIQRWNDPAHVEQQARERLKFVRPGETAYQVIGAEKLLGDGLAGRSRVVVPNVGDDTIPWYGTMWNSIVIADRPDVDEAVPLTPVGERVLPGSSDPTAIPGEGGATGPTSSATGGATSGSTGGATGTGTATGGR</sequence>
<feature type="region of interest" description="Disordered" evidence="1">
    <location>
        <begin position="124"/>
        <end position="174"/>
    </location>
</feature>
<dbReference type="EMBL" id="BAHD01000002">
    <property type="protein sequence ID" value="GAB94070.1"/>
    <property type="molecule type" value="Genomic_DNA"/>
</dbReference>
<comment type="caution">
    <text evidence="2">The sequence shown here is derived from an EMBL/GenBank/DDBJ whole genome shotgun (WGS) entry which is preliminary data.</text>
</comment>
<dbReference type="AlphaFoldDB" id="K6W4I5"/>
<reference evidence="2 3" key="1">
    <citation type="submission" date="2012-08" db="EMBL/GenBank/DDBJ databases">
        <title>Whole genome shotgun sequence of Kineosphaera limosa NBRC 100340.</title>
        <authorList>
            <person name="Yoshida I."/>
            <person name="Isaki S."/>
            <person name="Hosoyama A."/>
            <person name="Tsuchikane K."/>
            <person name="Katsumata H."/>
            <person name="Ando Y."/>
            <person name="Ohji S."/>
            <person name="Hamada M."/>
            <person name="Tamura T."/>
            <person name="Yamazoe A."/>
            <person name="Yamazaki S."/>
            <person name="Fujita N."/>
        </authorList>
    </citation>
    <scope>NUCLEOTIDE SEQUENCE [LARGE SCALE GENOMIC DNA]</scope>
    <source>
        <strain evidence="2 3">NBRC 100340</strain>
    </source>
</reference>
<proteinExistence type="predicted"/>
<feature type="compositionally biased region" description="Gly residues" evidence="1">
    <location>
        <begin position="156"/>
        <end position="174"/>
    </location>
</feature>
<accession>K6W4I5</accession>
<dbReference type="STRING" id="1184609.KILIM_002_00270"/>